<proteinExistence type="predicted"/>
<evidence type="ECO:0000256" key="3">
    <source>
        <dbReference type="ARBA" id="ARBA00022679"/>
    </source>
</evidence>
<dbReference type="AlphaFoldDB" id="A0A1H3F8S3"/>
<feature type="binding site" evidence="6">
    <location>
        <position position="128"/>
    </location>
    <ligand>
        <name>S-adenosyl-L-methionine</name>
        <dbReference type="ChEBI" id="CHEBI:59789"/>
    </ligand>
</feature>
<dbReference type="Gene3D" id="3.40.50.150">
    <property type="entry name" value="Vaccinia Virus protein VP39"/>
    <property type="match status" value="1"/>
</dbReference>
<feature type="binding site" evidence="6">
    <location>
        <position position="152"/>
    </location>
    <ligand>
        <name>S-adenosyl-L-methionine</name>
        <dbReference type="ChEBI" id="CHEBI:59789"/>
    </ligand>
</feature>
<feature type="binding site" evidence="6">
    <location>
        <begin position="210"/>
        <end position="211"/>
    </location>
    <ligand>
        <name>S-adenosyl-L-methionine</name>
        <dbReference type="ChEBI" id="CHEBI:59789"/>
    </ligand>
</feature>
<dbReference type="PROSITE" id="PS50123">
    <property type="entry name" value="CHER"/>
    <property type="match status" value="1"/>
</dbReference>
<gene>
    <name evidence="8" type="ORF">SAMN05421644_11717</name>
</gene>
<dbReference type="SUPFAM" id="SSF47757">
    <property type="entry name" value="Chemotaxis receptor methyltransferase CheR, N-terminal domain"/>
    <property type="match status" value="1"/>
</dbReference>
<feature type="binding site" evidence="6">
    <location>
        <begin position="227"/>
        <end position="228"/>
    </location>
    <ligand>
        <name>S-adenosyl-L-methionine</name>
        <dbReference type="ChEBI" id="CHEBI:59789"/>
    </ligand>
</feature>
<dbReference type="PIRSF" id="PIRSF000410">
    <property type="entry name" value="CheR"/>
    <property type="match status" value="1"/>
</dbReference>
<keyword evidence="9" id="KW-1185">Reference proteome</keyword>
<dbReference type="EMBL" id="FNOW01000017">
    <property type="protein sequence ID" value="SDX87396.1"/>
    <property type="molecule type" value="Genomic_DNA"/>
</dbReference>
<dbReference type="PANTHER" id="PTHR24422">
    <property type="entry name" value="CHEMOTAXIS PROTEIN METHYLTRANSFERASE"/>
    <property type="match status" value="1"/>
</dbReference>
<dbReference type="PANTHER" id="PTHR24422:SF26">
    <property type="entry name" value="CHEMOTAXIS PROTEIN METHYLTRANSFERASE"/>
    <property type="match status" value="1"/>
</dbReference>
<evidence type="ECO:0000256" key="1">
    <source>
        <dbReference type="ARBA" id="ARBA00001541"/>
    </source>
</evidence>
<evidence type="ECO:0000256" key="5">
    <source>
        <dbReference type="PIRNR" id="PIRNR000410"/>
    </source>
</evidence>
<comment type="catalytic activity">
    <reaction evidence="1 5">
        <text>L-glutamyl-[protein] + S-adenosyl-L-methionine = [protein]-L-glutamate 5-O-methyl ester + S-adenosyl-L-homocysteine</text>
        <dbReference type="Rhea" id="RHEA:24452"/>
        <dbReference type="Rhea" id="RHEA-COMP:10208"/>
        <dbReference type="Rhea" id="RHEA-COMP:10311"/>
        <dbReference type="ChEBI" id="CHEBI:29973"/>
        <dbReference type="ChEBI" id="CHEBI:57856"/>
        <dbReference type="ChEBI" id="CHEBI:59789"/>
        <dbReference type="ChEBI" id="CHEBI:82795"/>
        <dbReference type="EC" id="2.1.1.80"/>
    </reaction>
</comment>
<dbReference type="InterPro" id="IPR022641">
    <property type="entry name" value="CheR_N"/>
</dbReference>
<dbReference type="Proteomes" id="UP000198672">
    <property type="component" value="Unassembled WGS sequence"/>
</dbReference>
<dbReference type="PRINTS" id="PR00996">
    <property type="entry name" value="CHERMTFRASE"/>
</dbReference>
<sequence length="288" mass="33100">MGSRDAAHDLLSIPDVVPLKDSEFERFRQFIHERAGINLAPHKRQMVSARLQRRLHHLGLHSFDAYLDRVFDPGQDQERQQLIDLLTTNETYFYREPAHFDYLREQVLPSYRGRTLHLWSAACSSGEEVYTLAMVLADALGTTGEWQLLGTDISQRVLAQARLGIYPLERARHLPRAWLERYCLKGVRAQSGNLLIDPKLKARVKLEPHNLLQPRRDGEQFEIIFLRNVLIYFDLPTKQRVIDRLCAALRPGGLLFISHVESLHGLSAPLAMIRPSIFQRPTTERGAP</sequence>
<evidence type="ECO:0000256" key="4">
    <source>
        <dbReference type="ARBA" id="ARBA00022691"/>
    </source>
</evidence>
<organism evidence="8 9">
    <name type="scientific">Allochromatium warmingii</name>
    <name type="common">Chromatium warmingii</name>
    <dbReference type="NCBI Taxonomy" id="61595"/>
    <lineage>
        <taxon>Bacteria</taxon>
        <taxon>Pseudomonadati</taxon>
        <taxon>Pseudomonadota</taxon>
        <taxon>Gammaproteobacteria</taxon>
        <taxon>Chromatiales</taxon>
        <taxon>Chromatiaceae</taxon>
        <taxon>Allochromatium</taxon>
    </lineage>
</organism>
<dbReference type="SMART" id="SM00138">
    <property type="entry name" value="MeTrc"/>
    <property type="match status" value="1"/>
</dbReference>
<dbReference type="InterPro" id="IPR036804">
    <property type="entry name" value="CheR_N_sf"/>
</dbReference>
<feature type="binding site" evidence="6">
    <location>
        <position position="95"/>
    </location>
    <ligand>
        <name>S-adenosyl-L-methionine</name>
        <dbReference type="ChEBI" id="CHEBI:59789"/>
    </ligand>
</feature>
<evidence type="ECO:0000259" key="7">
    <source>
        <dbReference type="PROSITE" id="PS50123"/>
    </source>
</evidence>
<dbReference type="InterPro" id="IPR029063">
    <property type="entry name" value="SAM-dependent_MTases_sf"/>
</dbReference>
<feature type="binding site" evidence="6">
    <location>
        <position position="89"/>
    </location>
    <ligand>
        <name>S-adenosyl-L-methionine</name>
        <dbReference type="ChEBI" id="CHEBI:59789"/>
    </ligand>
</feature>
<dbReference type="InterPro" id="IPR000780">
    <property type="entry name" value="CheR_MeTrfase"/>
</dbReference>
<name>A0A1H3F8S3_ALLWA</name>
<dbReference type="STRING" id="61595.SAMN05421644_11717"/>
<dbReference type="RefSeq" id="WP_091333379.1">
    <property type="nucleotide sequence ID" value="NZ_FNOW01000017.1"/>
</dbReference>
<dbReference type="Pfam" id="PF01739">
    <property type="entry name" value="CheR"/>
    <property type="match status" value="1"/>
</dbReference>
<evidence type="ECO:0000313" key="8">
    <source>
        <dbReference type="EMBL" id="SDX87396.1"/>
    </source>
</evidence>
<dbReference type="EC" id="2.1.1.80" evidence="5"/>
<dbReference type="InterPro" id="IPR022642">
    <property type="entry name" value="CheR_C"/>
</dbReference>
<keyword evidence="3 5" id="KW-0808">Transferase</keyword>
<dbReference type="InterPro" id="IPR026024">
    <property type="entry name" value="Chemotaxis_MeTrfase_CheR"/>
</dbReference>
<dbReference type="GO" id="GO:0032259">
    <property type="term" value="P:methylation"/>
    <property type="evidence" value="ECO:0007669"/>
    <property type="project" value="UniProtKB-KW"/>
</dbReference>
<reference evidence="9" key="1">
    <citation type="submission" date="2016-10" db="EMBL/GenBank/DDBJ databases">
        <authorList>
            <person name="Varghese N."/>
            <person name="Submissions S."/>
        </authorList>
    </citation>
    <scope>NUCLEOTIDE SEQUENCE [LARGE SCALE GENOMIC DNA]</scope>
    <source>
        <strain evidence="9">DSM 173</strain>
    </source>
</reference>
<dbReference type="GO" id="GO:0008983">
    <property type="term" value="F:protein-glutamate O-methyltransferase activity"/>
    <property type="evidence" value="ECO:0007669"/>
    <property type="project" value="UniProtKB-EC"/>
</dbReference>
<evidence type="ECO:0000313" key="9">
    <source>
        <dbReference type="Proteomes" id="UP000198672"/>
    </source>
</evidence>
<comment type="function">
    <text evidence="5">Methylation of the membrane-bound methyl-accepting chemotaxis proteins (MCP) to form gamma-glutamyl methyl ester residues in MCP.</text>
</comment>
<keyword evidence="4 5" id="KW-0949">S-adenosyl-L-methionine</keyword>
<keyword evidence="2 5" id="KW-0489">Methyltransferase</keyword>
<evidence type="ECO:0000256" key="2">
    <source>
        <dbReference type="ARBA" id="ARBA00022603"/>
    </source>
</evidence>
<evidence type="ECO:0000256" key="6">
    <source>
        <dbReference type="PIRSR" id="PIRSR000410-1"/>
    </source>
</evidence>
<dbReference type="SUPFAM" id="SSF53335">
    <property type="entry name" value="S-adenosyl-L-methionine-dependent methyltransferases"/>
    <property type="match status" value="1"/>
</dbReference>
<protein>
    <recommendedName>
        <fullName evidence="5">Chemotaxis protein methyltransferase</fullName>
        <ecNumber evidence="5">2.1.1.80</ecNumber>
    </recommendedName>
</protein>
<dbReference type="Gene3D" id="1.10.155.10">
    <property type="entry name" value="Chemotaxis receptor methyltransferase CheR, N-terminal domain"/>
    <property type="match status" value="1"/>
</dbReference>
<dbReference type="Pfam" id="PF03705">
    <property type="entry name" value="CheR_N"/>
    <property type="match status" value="1"/>
</dbReference>
<accession>A0A1H3F8S3</accession>
<dbReference type="InterPro" id="IPR050903">
    <property type="entry name" value="Bact_Chemotaxis_MeTrfase"/>
</dbReference>
<feature type="binding site" evidence="6">
    <location>
        <position position="91"/>
    </location>
    <ligand>
        <name>S-adenosyl-L-methionine</name>
        <dbReference type="ChEBI" id="CHEBI:59789"/>
    </ligand>
</feature>
<dbReference type="OrthoDB" id="9816309at2"/>
<feature type="domain" description="CheR-type methyltransferase" evidence="7">
    <location>
        <begin position="12"/>
        <end position="279"/>
    </location>
</feature>